<feature type="region of interest" description="Disordered" evidence="1">
    <location>
        <begin position="361"/>
        <end position="397"/>
    </location>
</feature>
<feature type="region of interest" description="Disordered" evidence="1">
    <location>
        <begin position="492"/>
        <end position="519"/>
    </location>
</feature>
<organism evidence="3">
    <name type="scientific">Photinus pyralis</name>
    <name type="common">Common eastern firefly</name>
    <name type="synonym">Lampyris pyralis</name>
    <dbReference type="NCBI Taxonomy" id="7054"/>
    <lineage>
        <taxon>Eukaryota</taxon>
        <taxon>Metazoa</taxon>
        <taxon>Ecdysozoa</taxon>
        <taxon>Arthropoda</taxon>
        <taxon>Hexapoda</taxon>
        <taxon>Insecta</taxon>
        <taxon>Pterygota</taxon>
        <taxon>Neoptera</taxon>
        <taxon>Endopterygota</taxon>
        <taxon>Coleoptera</taxon>
        <taxon>Polyphaga</taxon>
        <taxon>Elateriformia</taxon>
        <taxon>Elateroidea</taxon>
        <taxon>Lampyridae</taxon>
        <taxon>Lampyrinae</taxon>
        <taxon>Photinus</taxon>
    </lineage>
</organism>
<dbReference type="RefSeq" id="XP_031346314.1">
    <property type="nucleotide sequence ID" value="XM_031490454.1"/>
</dbReference>
<dbReference type="OrthoDB" id="8196819at2759"/>
<feature type="compositionally biased region" description="Low complexity" evidence="1">
    <location>
        <begin position="494"/>
        <end position="517"/>
    </location>
</feature>
<keyword evidence="2" id="KW-0472">Membrane</keyword>
<name>A0A1Y1MQB7_PHOPY</name>
<proteinExistence type="predicted"/>
<evidence type="ECO:0000256" key="2">
    <source>
        <dbReference type="SAM" id="Phobius"/>
    </source>
</evidence>
<protein>
    <submittedName>
        <fullName evidence="3">Uncharacterized protein</fullName>
    </submittedName>
</protein>
<sequence>MCPGCGRVITIVQVLWSLIYVTCGAVQLVAGIFFIISIPEFYLHSNIWTGAWNVIIGIASGMTACFGQLSARRQEFLLYMAVSILAVNAVNVVLIEWCLYWTDLLSKLIANRPYQTLIYCACFATRIAGAMVIIVSFIDSQLAFCTMETAKKQTASKLRRSHEQVTDIEYIIPRQKSSKPYSAYNAYAQSWVFDADTGSCSNHSANSPYIKLSQNGTPKNPSLQHNVETTPKPTKVTHVIGNPVVQIEEASDDSTSNSDRKLNYMKSFSPCASPVVLSACSSQLSLNTNSVSNPPIYECLEKLTEASVYRSRLNSALSNKEEENQYQFPQQVMLRRVEAITPQGEKVQYASLMKELQSAIGNKKESETVSPQSSTKTNSKSSSRQDSSRTDGKNSDAEFSKELEAALQLIQDLESPNTIETPSETKSSLDGKEPRPLAVWRNSDASDSEKTLSAVGSLAELTSPISECHPELCTFKPSPHGKSARVVVHCDSQSTSGYSSPTHKSSSHTPNWSTSSSINGSHNDVGKTLSYSIHNTKSTAVISLYNSDSLQSGVKSVTLVNISGNNEPTHSTFMHSPNLYVKDLHTNTNYTDVESVSKSVDDINDEDHKLVRRSSSGAANVWNVMSILRKKKQGLPKLCPELEGAIVKSESLAYLSELELLARHQRNKDIQRQIEQKVLQQLGSPRTESNC</sequence>
<dbReference type="EMBL" id="GEZM01024191">
    <property type="protein sequence ID" value="JAV87884.1"/>
    <property type="molecule type" value="Transcribed_RNA"/>
</dbReference>
<feature type="transmembrane region" description="Helical" evidence="2">
    <location>
        <begin position="18"/>
        <end position="38"/>
    </location>
</feature>
<feature type="region of interest" description="Disordered" evidence="1">
    <location>
        <begin position="411"/>
        <end position="451"/>
    </location>
</feature>
<feature type="transmembrane region" description="Helical" evidence="2">
    <location>
        <begin position="50"/>
        <end position="70"/>
    </location>
</feature>
<evidence type="ECO:0000256" key="1">
    <source>
        <dbReference type="SAM" id="MobiDB-lite"/>
    </source>
</evidence>
<keyword evidence="2" id="KW-1133">Transmembrane helix</keyword>
<accession>A0A1Y1MQB7</accession>
<feature type="compositionally biased region" description="Polar residues" evidence="1">
    <location>
        <begin position="414"/>
        <end position="426"/>
    </location>
</feature>
<dbReference type="GeneID" id="116173155"/>
<dbReference type="KEGG" id="ppyr:116173155"/>
<dbReference type="AlphaFoldDB" id="A0A1Y1MQB7"/>
<feature type="compositionally biased region" description="Basic and acidic residues" evidence="1">
    <location>
        <begin position="386"/>
        <end position="397"/>
    </location>
</feature>
<evidence type="ECO:0000313" key="3">
    <source>
        <dbReference type="EMBL" id="JAV87884.1"/>
    </source>
</evidence>
<keyword evidence="2" id="KW-0812">Transmembrane</keyword>
<feature type="compositionally biased region" description="Low complexity" evidence="1">
    <location>
        <begin position="373"/>
        <end position="385"/>
    </location>
</feature>
<reference evidence="3" key="1">
    <citation type="journal article" date="2016" name="Sci. Rep.">
        <title>Molecular characterization of firefly nuptial gifts: a multi-omics approach sheds light on postcopulatory sexual selection.</title>
        <authorList>
            <person name="Al-Wathiqui N."/>
            <person name="Fallon T.R."/>
            <person name="South A."/>
            <person name="Weng J.K."/>
            <person name="Lewis S.M."/>
        </authorList>
    </citation>
    <scope>NUCLEOTIDE SEQUENCE</scope>
</reference>
<feature type="transmembrane region" description="Helical" evidence="2">
    <location>
        <begin position="76"/>
        <end position="95"/>
    </location>
</feature>
<feature type="transmembrane region" description="Helical" evidence="2">
    <location>
        <begin position="116"/>
        <end position="138"/>
    </location>
</feature>